<evidence type="ECO:0000259" key="2">
    <source>
        <dbReference type="PROSITE" id="PS50878"/>
    </source>
</evidence>
<dbReference type="SUPFAM" id="SSF56219">
    <property type="entry name" value="DNase I-like"/>
    <property type="match status" value="1"/>
</dbReference>
<dbReference type="EC" id="2.7.7.49" evidence="1"/>
<dbReference type="CDD" id="cd09076">
    <property type="entry name" value="L1-EN"/>
    <property type="match status" value="1"/>
</dbReference>
<dbReference type="InterPro" id="IPR000477">
    <property type="entry name" value="RT_dom"/>
</dbReference>
<proteinExistence type="predicted"/>
<evidence type="ECO:0000313" key="4">
    <source>
        <dbReference type="Proteomes" id="UP000805418"/>
    </source>
</evidence>
<reference evidence="3" key="1">
    <citation type="submission" date="2020-03" db="EMBL/GenBank/DDBJ databases">
        <title>Long-read based genome assembly of a Labrador retriever dog.</title>
        <authorList>
            <person name="Eory L."/>
            <person name="Zhang W."/>
            <person name="Schoenebeck J."/>
        </authorList>
    </citation>
    <scope>NUCLEOTIDE SEQUENCE [LARGE SCALE GENOMIC DNA]</scope>
    <source>
        <strain evidence="3">Labrador retriever</strain>
    </source>
</reference>
<name>A0A8I3MXU3_CANLF</name>
<reference evidence="3" key="3">
    <citation type="submission" date="2025-09" db="UniProtKB">
        <authorList>
            <consortium name="Ensembl"/>
        </authorList>
    </citation>
    <scope>IDENTIFICATION</scope>
    <source>
        <strain evidence="3">Boxer</strain>
    </source>
</reference>
<dbReference type="PANTHER" id="PTHR19446">
    <property type="entry name" value="REVERSE TRANSCRIPTASES"/>
    <property type="match status" value="1"/>
</dbReference>
<evidence type="ECO:0000256" key="1">
    <source>
        <dbReference type="ARBA" id="ARBA00012493"/>
    </source>
</evidence>
<dbReference type="InterPro" id="IPR043502">
    <property type="entry name" value="DNA/RNA_pol_sf"/>
</dbReference>
<dbReference type="GO" id="GO:0003964">
    <property type="term" value="F:RNA-directed DNA polymerase activity"/>
    <property type="evidence" value="ECO:0007669"/>
    <property type="project" value="UniProtKB-EC"/>
</dbReference>
<dbReference type="GeneTree" id="ENSGT01150000286964"/>
<accession>A0A8I3MXU3</accession>
<dbReference type="InterPro" id="IPR036691">
    <property type="entry name" value="Endo/exonu/phosph_ase_sf"/>
</dbReference>
<reference evidence="3" key="2">
    <citation type="submission" date="2025-08" db="UniProtKB">
        <authorList>
            <consortium name="Ensembl"/>
        </authorList>
    </citation>
    <scope>IDENTIFICATION</scope>
    <source>
        <strain evidence="3">Boxer</strain>
    </source>
</reference>
<dbReference type="PROSITE" id="PS50878">
    <property type="entry name" value="RT_POL"/>
    <property type="match status" value="1"/>
</dbReference>
<dbReference type="AlphaFoldDB" id="A0A8I3MXU3"/>
<dbReference type="SUPFAM" id="SSF56672">
    <property type="entry name" value="DNA/RNA polymerases"/>
    <property type="match status" value="1"/>
</dbReference>
<organism evidence="3 4">
    <name type="scientific">Canis lupus familiaris</name>
    <name type="common">Dog</name>
    <name type="synonym">Canis familiaris</name>
    <dbReference type="NCBI Taxonomy" id="9615"/>
    <lineage>
        <taxon>Eukaryota</taxon>
        <taxon>Metazoa</taxon>
        <taxon>Chordata</taxon>
        <taxon>Craniata</taxon>
        <taxon>Vertebrata</taxon>
        <taxon>Euteleostomi</taxon>
        <taxon>Mammalia</taxon>
        <taxon>Eutheria</taxon>
        <taxon>Laurasiatheria</taxon>
        <taxon>Carnivora</taxon>
        <taxon>Caniformia</taxon>
        <taxon>Canidae</taxon>
        <taxon>Canis</taxon>
    </lineage>
</organism>
<feature type="domain" description="Reverse transcriptase" evidence="2">
    <location>
        <begin position="498"/>
        <end position="773"/>
    </location>
</feature>
<dbReference type="Gene3D" id="3.60.10.10">
    <property type="entry name" value="Endonuclease/exonuclease/phosphatase"/>
    <property type="match status" value="1"/>
</dbReference>
<dbReference type="Proteomes" id="UP000805418">
    <property type="component" value="Chromosome 9"/>
</dbReference>
<keyword evidence="4" id="KW-1185">Reference proteome</keyword>
<dbReference type="Pfam" id="PF03372">
    <property type="entry name" value="Exo_endo_phos"/>
    <property type="match status" value="1"/>
</dbReference>
<protein>
    <recommendedName>
        <fullName evidence="1">RNA-directed DNA polymerase</fullName>
        <ecNumber evidence="1">2.7.7.49</ecNumber>
    </recommendedName>
</protein>
<sequence length="909" mass="105428">MMTLNSYLSIVTLNVNGLNDPIKRRRVSDWIKKQDPSICCLQGTHFRQKDTYSLKIKGWRTIYHSNGPQKKAGVAILISDKLKFTPKTVVRDEEGHYLILKGSIQQEDLTILNIYAPNVGAAKYINQLLTKVKKYLDNNTLILGDFNLALSILDRSSKHNISKETRALNDTLDQMDFTDIYRTLHPNSTEYTFFSSTHGTFSRIDHILGHKSGLNRYQKIGIVPCIFSDHNALKLELNHNKKFGRTSNTWRLRTILLKDKRVNQEIKEELKRFMETNENEDTTVQNLWDAAKAVLRGKYIAIQASIQKLERTQIQKLTLHIKELEKKQQIDPTPKRRRELIKIRAELNEIETRRTVEQINKTRSWFFERINKIDKPLASLIKKKREKTQINKIMNEKGEITTNTKEIQTILKTYYEQLYANKLGNLEEMDAFLESHKLPKLEQEEIENLNRPITREEIEAVIKNLPRHKSPGPDGFPGEFYQTFKEETIPILLKLFGKIERDGVLPNSCYEASITLIPKPDKDPTKKENYRPISLMNMDAKILNKILANRIQQYIKKIIHHDQVGFIPGTQGWFNTRKTINVIHHISKRKTKNHMILSLDAEKAFDKIQHPFLIKTLQSVGIEGTFLDILKAIYEKPTANIILNGEALGAFPLRSGTRQGCPLSPLLFNIVLEVLASAIRQQKDIKGIQIGKEEVKLSLFADDMILYIENPKVSTPRLLELIQQFGSVAGYKINAQKSVAFLYTNNETEEREIKESIPFTIAPKSIRYLGINLTKDVKDLYPQNYRTLLKEIEEDTKRWKNIPCSWIGRINIVKMSMLPRAIYTFNAIPIKIPWTFFRELEQIILRFVWNQKRPRIARGILKKKNHIWGHHNARFQVVLQSCGHQDSVVLAQKQTHRSVEQNRESRSGP</sequence>
<dbReference type="InterPro" id="IPR005135">
    <property type="entry name" value="Endo/exonuclease/phosphatase"/>
</dbReference>
<dbReference type="Pfam" id="PF00078">
    <property type="entry name" value="RVT_1"/>
    <property type="match status" value="1"/>
</dbReference>
<dbReference type="OrthoDB" id="9802488at2759"/>
<evidence type="ECO:0000313" key="3">
    <source>
        <dbReference type="Ensembl" id="ENSCAFP00845007599.1"/>
    </source>
</evidence>
<dbReference type="CDD" id="cd01650">
    <property type="entry name" value="RT_nLTR_like"/>
    <property type="match status" value="1"/>
</dbReference>
<dbReference type="Ensembl" id="ENSCAFT00845009718.1">
    <property type="protein sequence ID" value="ENSCAFP00845007599.1"/>
    <property type="gene ID" value="ENSCAFG00845005460.1"/>
</dbReference>